<evidence type="ECO:0000256" key="5">
    <source>
        <dbReference type="ARBA" id="ARBA00023136"/>
    </source>
</evidence>
<name>A0A4P7SJ89_9CELL</name>
<comment type="similarity">
    <text evidence="2">Belongs to the purine-cytosine permease (2.A.39) family.</text>
</comment>
<feature type="compositionally biased region" description="Low complexity" evidence="6">
    <location>
        <begin position="10"/>
        <end position="28"/>
    </location>
</feature>
<feature type="transmembrane region" description="Helical" evidence="7">
    <location>
        <begin position="81"/>
        <end position="101"/>
    </location>
</feature>
<evidence type="ECO:0000313" key="8">
    <source>
        <dbReference type="EMBL" id="QCB94150.1"/>
    </source>
</evidence>
<evidence type="ECO:0000256" key="1">
    <source>
        <dbReference type="ARBA" id="ARBA00004141"/>
    </source>
</evidence>
<dbReference type="InterPro" id="IPR030191">
    <property type="entry name" value="CodB"/>
</dbReference>
<keyword evidence="3 7" id="KW-0812">Transmembrane</keyword>
<dbReference type="RefSeq" id="WP_135971879.1">
    <property type="nucleotide sequence ID" value="NZ_CP039291.1"/>
</dbReference>
<evidence type="ECO:0000256" key="7">
    <source>
        <dbReference type="SAM" id="Phobius"/>
    </source>
</evidence>
<dbReference type="InterPro" id="IPR001248">
    <property type="entry name" value="Pur-cyt_permease"/>
</dbReference>
<dbReference type="PANTHER" id="PTHR30569">
    <property type="entry name" value="CYTOSINE TRANSPORTER CODB"/>
    <property type="match status" value="1"/>
</dbReference>
<evidence type="ECO:0000256" key="2">
    <source>
        <dbReference type="ARBA" id="ARBA00008974"/>
    </source>
</evidence>
<gene>
    <name evidence="8" type="ORF">E5225_11845</name>
</gene>
<feature type="transmembrane region" description="Helical" evidence="7">
    <location>
        <begin position="251"/>
        <end position="275"/>
    </location>
</feature>
<feature type="transmembrane region" description="Helical" evidence="7">
    <location>
        <begin position="154"/>
        <end position="173"/>
    </location>
</feature>
<dbReference type="PANTHER" id="PTHR30569:SF0">
    <property type="entry name" value="CYTOSINE PERMEASE"/>
    <property type="match status" value="1"/>
</dbReference>
<dbReference type="Gene3D" id="1.10.4160.10">
    <property type="entry name" value="Hydantoin permease"/>
    <property type="match status" value="1"/>
</dbReference>
<feature type="region of interest" description="Disordered" evidence="6">
    <location>
        <begin position="1"/>
        <end position="28"/>
    </location>
</feature>
<feature type="transmembrane region" description="Helical" evidence="7">
    <location>
        <begin position="330"/>
        <end position="348"/>
    </location>
</feature>
<comment type="subcellular location">
    <subcellularLocation>
        <location evidence="1">Membrane</location>
        <topology evidence="1">Multi-pass membrane protein</topology>
    </subcellularLocation>
</comment>
<dbReference type="GO" id="GO:0005886">
    <property type="term" value="C:plasma membrane"/>
    <property type="evidence" value="ECO:0007669"/>
    <property type="project" value="TreeGrafter"/>
</dbReference>
<evidence type="ECO:0000313" key="9">
    <source>
        <dbReference type="Proteomes" id="UP000296469"/>
    </source>
</evidence>
<dbReference type="Proteomes" id="UP000296469">
    <property type="component" value="Chromosome"/>
</dbReference>
<evidence type="ECO:0000256" key="4">
    <source>
        <dbReference type="ARBA" id="ARBA00022989"/>
    </source>
</evidence>
<feature type="transmembrane region" description="Helical" evidence="7">
    <location>
        <begin position="207"/>
        <end position="230"/>
    </location>
</feature>
<dbReference type="AlphaFoldDB" id="A0A4P7SJ89"/>
<dbReference type="EMBL" id="CP039291">
    <property type="protein sequence ID" value="QCB94150.1"/>
    <property type="molecule type" value="Genomic_DNA"/>
</dbReference>
<keyword evidence="4 7" id="KW-1133">Transmembrane helix</keyword>
<dbReference type="GO" id="GO:0015209">
    <property type="term" value="F:cytosine transmembrane transporter activity"/>
    <property type="evidence" value="ECO:0007669"/>
    <property type="project" value="InterPro"/>
</dbReference>
<sequence>MPDDERPAGATSTVTPADPTATTPTAPAVHADAEFENAPVPADRRRGVLSVSAVWAGFPLILTSALTGATLVNGLGFQRGALAMVLGNLLLFVYVGTLGALSARTGHNFSLQASRTLGSKGYVAASGLLSTLVLGWFAVQTGLVGSSVTEQFDVSGVLVTVVAGALFTVGTLAGIRALTVIGAISVPLFLVLGVVATMRAATDGGAVWNYAGTGDALALGAGVSLVFALFADSGTMAADFNRWSRSPRQAWVSVATAFPVGCLVAMLLGGVVAAATAGAGDTFGVLTGMGGAMPAIAVVLLFVNLGSVCMHCLYNAAVGWSNLTRRTMRQATVVLGALGIVLAVAGIADHFVDWLNLLGVIVPPIGAVLIVDQALLAARRRVPPDAASPAVRWQAFAAWGVGSLCALLAQYLAPGLSAVVVGLVTAGLGYALITRATTPTTTAA</sequence>
<feature type="transmembrane region" description="Helical" evidence="7">
    <location>
        <begin position="180"/>
        <end position="201"/>
    </location>
</feature>
<dbReference type="OrthoDB" id="3169878at2"/>
<evidence type="ECO:0000256" key="6">
    <source>
        <dbReference type="SAM" id="MobiDB-lite"/>
    </source>
</evidence>
<evidence type="ECO:0000256" key="3">
    <source>
        <dbReference type="ARBA" id="ARBA00022692"/>
    </source>
</evidence>
<feature type="transmembrane region" description="Helical" evidence="7">
    <location>
        <begin position="53"/>
        <end position="75"/>
    </location>
</feature>
<organism evidence="8 9">
    <name type="scientific">Cellulomonas shaoxiangyii</name>
    <dbReference type="NCBI Taxonomy" id="2566013"/>
    <lineage>
        <taxon>Bacteria</taxon>
        <taxon>Bacillati</taxon>
        <taxon>Actinomycetota</taxon>
        <taxon>Actinomycetes</taxon>
        <taxon>Micrococcales</taxon>
        <taxon>Cellulomonadaceae</taxon>
        <taxon>Cellulomonas</taxon>
    </lineage>
</organism>
<feature type="transmembrane region" description="Helical" evidence="7">
    <location>
        <begin position="122"/>
        <end position="139"/>
    </location>
</feature>
<keyword evidence="9" id="KW-1185">Reference proteome</keyword>
<dbReference type="Pfam" id="PF02133">
    <property type="entry name" value="Transp_cyt_pur"/>
    <property type="match status" value="1"/>
</dbReference>
<feature type="transmembrane region" description="Helical" evidence="7">
    <location>
        <begin position="390"/>
        <end position="409"/>
    </location>
</feature>
<keyword evidence="5 7" id="KW-0472">Membrane</keyword>
<accession>A0A4P7SJ89</accession>
<feature type="transmembrane region" description="Helical" evidence="7">
    <location>
        <begin position="415"/>
        <end position="433"/>
    </location>
</feature>
<reference evidence="8 9" key="1">
    <citation type="submission" date="2019-04" db="EMBL/GenBank/DDBJ databases">
        <title>Isolation and identification of Cellulomonas shaoxiangyii sp. Nov. isolated from feces of the Tibetan antelopes (Pantholops hodgsonii) in the Qinghai-Tibet plateau of China.</title>
        <authorList>
            <person name="Tian Z."/>
        </authorList>
    </citation>
    <scope>NUCLEOTIDE SEQUENCE [LARGE SCALE GENOMIC DNA]</scope>
    <source>
        <strain evidence="8 9">Z28</strain>
    </source>
</reference>
<proteinExistence type="inferred from homology"/>
<protein>
    <submittedName>
        <fullName evidence="8">Cytosine permease</fullName>
    </submittedName>
</protein>
<dbReference type="KEGG" id="celz:E5225_11845"/>
<feature type="transmembrane region" description="Helical" evidence="7">
    <location>
        <begin position="354"/>
        <end position="378"/>
    </location>
</feature>